<feature type="compositionally biased region" description="Low complexity" evidence="1">
    <location>
        <begin position="60"/>
        <end position="74"/>
    </location>
</feature>
<reference evidence="2" key="2">
    <citation type="submission" date="2021-02" db="EMBL/GenBank/DDBJ databases">
        <authorList>
            <person name="Kimball J.A."/>
            <person name="Haas M.W."/>
            <person name="Macchietto M."/>
            <person name="Kono T."/>
            <person name="Duquette J."/>
            <person name="Shao M."/>
        </authorList>
    </citation>
    <scope>NUCLEOTIDE SEQUENCE</scope>
    <source>
        <tissue evidence="2">Fresh leaf tissue</tissue>
    </source>
</reference>
<reference evidence="2" key="1">
    <citation type="journal article" date="2021" name="bioRxiv">
        <title>Whole Genome Assembly and Annotation of Northern Wild Rice, Zizania palustris L., Supports a Whole Genome Duplication in the Zizania Genus.</title>
        <authorList>
            <person name="Haas M."/>
            <person name="Kono T."/>
            <person name="Macchietto M."/>
            <person name="Millas R."/>
            <person name="McGilp L."/>
            <person name="Shao M."/>
            <person name="Duquette J."/>
            <person name="Hirsch C.N."/>
            <person name="Kimball J."/>
        </authorList>
    </citation>
    <scope>NUCLEOTIDE SEQUENCE</scope>
    <source>
        <tissue evidence="2">Fresh leaf tissue</tissue>
    </source>
</reference>
<accession>A0A8J5SCF0</accession>
<feature type="non-terminal residue" evidence="2">
    <location>
        <position position="96"/>
    </location>
</feature>
<evidence type="ECO:0000313" key="2">
    <source>
        <dbReference type="EMBL" id="KAG8069118.1"/>
    </source>
</evidence>
<organism evidence="2 3">
    <name type="scientific">Zizania palustris</name>
    <name type="common">Northern wild rice</name>
    <dbReference type="NCBI Taxonomy" id="103762"/>
    <lineage>
        <taxon>Eukaryota</taxon>
        <taxon>Viridiplantae</taxon>
        <taxon>Streptophyta</taxon>
        <taxon>Embryophyta</taxon>
        <taxon>Tracheophyta</taxon>
        <taxon>Spermatophyta</taxon>
        <taxon>Magnoliopsida</taxon>
        <taxon>Liliopsida</taxon>
        <taxon>Poales</taxon>
        <taxon>Poaceae</taxon>
        <taxon>BOP clade</taxon>
        <taxon>Oryzoideae</taxon>
        <taxon>Oryzeae</taxon>
        <taxon>Zizaniinae</taxon>
        <taxon>Zizania</taxon>
    </lineage>
</organism>
<feature type="region of interest" description="Disordered" evidence="1">
    <location>
        <begin position="20"/>
        <end position="96"/>
    </location>
</feature>
<comment type="caution">
    <text evidence="2">The sequence shown here is derived from an EMBL/GenBank/DDBJ whole genome shotgun (WGS) entry which is preliminary data.</text>
</comment>
<keyword evidence="3" id="KW-1185">Reference proteome</keyword>
<name>A0A8J5SCF0_ZIZPA</name>
<evidence type="ECO:0000313" key="3">
    <source>
        <dbReference type="Proteomes" id="UP000729402"/>
    </source>
</evidence>
<feature type="compositionally biased region" description="Gly residues" evidence="1">
    <location>
        <begin position="46"/>
        <end position="59"/>
    </location>
</feature>
<sequence>GSSKNFSEIKGAFGSAMSCEKAAHQLHPGTRPRATATRRRLPGDVARGGGVLGPGGGDGDAASAAWVRGVGLLGTRRRPPGDSARGDGDAASAAVA</sequence>
<evidence type="ECO:0000256" key="1">
    <source>
        <dbReference type="SAM" id="MobiDB-lite"/>
    </source>
</evidence>
<gene>
    <name evidence="2" type="ORF">GUJ93_ZPchr0005g15576</name>
</gene>
<dbReference type="Proteomes" id="UP000729402">
    <property type="component" value="Unassembled WGS sequence"/>
</dbReference>
<proteinExistence type="predicted"/>
<dbReference type="AlphaFoldDB" id="A0A8J5SCF0"/>
<protein>
    <submittedName>
        <fullName evidence="2">Uncharacterized protein</fullName>
    </submittedName>
</protein>
<dbReference type="EMBL" id="JAAALK010000284">
    <property type="protein sequence ID" value="KAG8069118.1"/>
    <property type="molecule type" value="Genomic_DNA"/>
</dbReference>